<organism evidence="6 7">
    <name type="scientific">Pinibacter aurantiacus</name>
    <dbReference type="NCBI Taxonomy" id="2851599"/>
    <lineage>
        <taxon>Bacteria</taxon>
        <taxon>Pseudomonadati</taxon>
        <taxon>Bacteroidota</taxon>
        <taxon>Chitinophagia</taxon>
        <taxon>Chitinophagales</taxon>
        <taxon>Chitinophagaceae</taxon>
        <taxon>Pinibacter</taxon>
    </lineage>
</organism>
<feature type="domain" description="RNA polymerase sigma-70 region 2" evidence="4">
    <location>
        <begin position="28"/>
        <end position="93"/>
    </location>
</feature>
<dbReference type="GO" id="GO:0016987">
    <property type="term" value="F:sigma factor activity"/>
    <property type="evidence" value="ECO:0007669"/>
    <property type="project" value="UniProtKB-KW"/>
</dbReference>
<evidence type="ECO:0000256" key="3">
    <source>
        <dbReference type="ARBA" id="ARBA00023163"/>
    </source>
</evidence>
<keyword evidence="1" id="KW-0805">Transcription regulation</keyword>
<reference evidence="6" key="1">
    <citation type="submission" date="2021-06" db="EMBL/GenBank/DDBJ databases">
        <authorList>
            <person name="Huq M.A."/>
        </authorList>
    </citation>
    <scope>NUCLEOTIDE SEQUENCE</scope>
    <source>
        <strain evidence="6">MAH-26</strain>
    </source>
</reference>
<dbReference type="PANTHER" id="PTHR43133">
    <property type="entry name" value="RNA POLYMERASE ECF-TYPE SIGMA FACTO"/>
    <property type="match status" value="1"/>
</dbReference>
<dbReference type="AlphaFoldDB" id="A0A9E2W5P5"/>
<keyword evidence="2" id="KW-0731">Sigma factor</keyword>
<dbReference type="InterPro" id="IPR007627">
    <property type="entry name" value="RNA_pol_sigma70_r2"/>
</dbReference>
<dbReference type="NCBIfam" id="TIGR02937">
    <property type="entry name" value="sigma70-ECF"/>
    <property type="match status" value="1"/>
</dbReference>
<proteinExistence type="predicted"/>
<name>A0A9E2W5P5_9BACT</name>
<evidence type="ECO:0000256" key="2">
    <source>
        <dbReference type="ARBA" id="ARBA00023082"/>
    </source>
</evidence>
<sequence length="190" mass="22106">MSPLQNKTNDDQLIALQQGDEKALSYFFNKYYPALVHYANSITMSKELSEEIVADSFVKLWDKHDRFFAENSLRSFLYLVTRNASLNSKRSGKNERSLYDLMFVEDEVSSNDFELLLRSETYHAVLLAMNDLPKRYQDIFQQLYMEGKSYAEIADGLNTSVNNIRIQKMRALILLRKKLPFTALILLIVL</sequence>
<dbReference type="Pfam" id="PF04542">
    <property type="entry name" value="Sigma70_r2"/>
    <property type="match status" value="1"/>
</dbReference>
<protein>
    <submittedName>
        <fullName evidence="6">Sigma-70 family RNA polymerase sigma factor</fullName>
    </submittedName>
</protein>
<dbReference type="PANTHER" id="PTHR43133:SF46">
    <property type="entry name" value="RNA POLYMERASE SIGMA-70 FACTOR ECF SUBFAMILY"/>
    <property type="match status" value="1"/>
</dbReference>
<comment type="caution">
    <text evidence="6">The sequence shown here is derived from an EMBL/GenBank/DDBJ whole genome shotgun (WGS) entry which is preliminary data.</text>
</comment>
<dbReference type="InterPro" id="IPR013249">
    <property type="entry name" value="RNA_pol_sigma70_r4_t2"/>
</dbReference>
<keyword evidence="7" id="KW-1185">Reference proteome</keyword>
<evidence type="ECO:0000313" key="6">
    <source>
        <dbReference type="EMBL" id="MBV4359104.1"/>
    </source>
</evidence>
<dbReference type="GO" id="GO:0006352">
    <property type="term" value="P:DNA-templated transcription initiation"/>
    <property type="evidence" value="ECO:0007669"/>
    <property type="project" value="InterPro"/>
</dbReference>
<dbReference type="InterPro" id="IPR039425">
    <property type="entry name" value="RNA_pol_sigma-70-like"/>
</dbReference>
<feature type="domain" description="RNA polymerase sigma factor 70 region 4 type 2" evidence="5">
    <location>
        <begin position="124"/>
        <end position="172"/>
    </location>
</feature>
<dbReference type="InterPro" id="IPR014284">
    <property type="entry name" value="RNA_pol_sigma-70_dom"/>
</dbReference>
<dbReference type="EMBL" id="JAHSPG010000014">
    <property type="protein sequence ID" value="MBV4359104.1"/>
    <property type="molecule type" value="Genomic_DNA"/>
</dbReference>
<dbReference type="GO" id="GO:0003677">
    <property type="term" value="F:DNA binding"/>
    <property type="evidence" value="ECO:0007669"/>
    <property type="project" value="InterPro"/>
</dbReference>
<accession>A0A9E2W5P5</accession>
<evidence type="ECO:0000259" key="4">
    <source>
        <dbReference type="Pfam" id="PF04542"/>
    </source>
</evidence>
<gene>
    <name evidence="6" type="ORF">KTO63_18190</name>
</gene>
<dbReference type="Proteomes" id="UP000812270">
    <property type="component" value="Unassembled WGS sequence"/>
</dbReference>
<keyword evidence="3" id="KW-0804">Transcription</keyword>
<evidence type="ECO:0000256" key="1">
    <source>
        <dbReference type="ARBA" id="ARBA00023015"/>
    </source>
</evidence>
<dbReference type="RefSeq" id="WP_217792970.1">
    <property type="nucleotide sequence ID" value="NZ_JAHSPG010000014.1"/>
</dbReference>
<evidence type="ECO:0000259" key="5">
    <source>
        <dbReference type="Pfam" id="PF08281"/>
    </source>
</evidence>
<evidence type="ECO:0000313" key="7">
    <source>
        <dbReference type="Proteomes" id="UP000812270"/>
    </source>
</evidence>
<dbReference type="Pfam" id="PF08281">
    <property type="entry name" value="Sigma70_r4_2"/>
    <property type="match status" value="1"/>
</dbReference>